<evidence type="ECO:0000256" key="1">
    <source>
        <dbReference type="ARBA" id="ARBA00004906"/>
    </source>
</evidence>
<dbReference type="EnsemblMetazoa" id="AEPI000763-RA">
    <property type="protein sequence ID" value="AEPI000763-PA"/>
    <property type="gene ID" value="AEPI000763"/>
</dbReference>
<dbReference type="GO" id="GO:0005737">
    <property type="term" value="C:cytoplasm"/>
    <property type="evidence" value="ECO:0007669"/>
    <property type="project" value="TreeGrafter"/>
</dbReference>
<accession>A0A182P1I1</accession>
<evidence type="ECO:0000313" key="4">
    <source>
        <dbReference type="EnsemblMetazoa" id="AEPI000763-PA"/>
    </source>
</evidence>
<evidence type="ECO:0000256" key="3">
    <source>
        <dbReference type="SAM" id="MobiDB-lite"/>
    </source>
</evidence>
<proteinExistence type="predicted"/>
<dbReference type="GO" id="GO:0016567">
    <property type="term" value="P:protein ubiquitination"/>
    <property type="evidence" value="ECO:0007669"/>
    <property type="project" value="TreeGrafter"/>
</dbReference>
<feature type="region of interest" description="Disordered" evidence="3">
    <location>
        <begin position="33"/>
        <end position="78"/>
    </location>
</feature>
<dbReference type="AlphaFoldDB" id="A0A182P1I1"/>
<dbReference type="STRING" id="199890.A0A182P1I1"/>
<keyword evidence="5" id="KW-1185">Reference proteome</keyword>
<organism evidence="4 5">
    <name type="scientific">Anopheles epiroticus</name>
    <dbReference type="NCBI Taxonomy" id="199890"/>
    <lineage>
        <taxon>Eukaryota</taxon>
        <taxon>Metazoa</taxon>
        <taxon>Ecdysozoa</taxon>
        <taxon>Arthropoda</taxon>
        <taxon>Hexapoda</taxon>
        <taxon>Insecta</taxon>
        <taxon>Pterygota</taxon>
        <taxon>Neoptera</taxon>
        <taxon>Endopterygota</taxon>
        <taxon>Diptera</taxon>
        <taxon>Nematocera</taxon>
        <taxon>Culicoidea</taxon>
        <taxon>Culicidae</taxon>
        <taxon>Anophelinae</taxon>
        <taxon>Anopheles</taxon>
    </lineage>
</organism>
<reference evidence="4" key="2">
    <citation type="submission" date="2020-05" db="UniProtKB">
        <authorList>
            <consortium name="EnsemblMetazoa"/>
        </authorList>
    </citation>
    <scope>IDENTIFICATION</scope>
    <source>
        <strain evidence="4">Epiroticus2</strain>
    </source>
</reference>
<dbReference type="Proteomes" id="UP000075885">
    <property type="component" value="Unassembled WGS sequence"/>
</dbReference>
<feature type="compositionally biased region" description="Basic residues" evidence="3">
    <location>
        <begin position="33"/>
        <end position="44"/>
    </location>
</feature>
<name>A0A182P1I1_9DIPT</name>
<keyword evidence="2" id="KW-0833">Ubl conjugation pathway</keyword>
<dbReference type="VEuPathDB" id="VectorBase:AEPI000763"/>
<sequence>MPFISKDWRSPGDSWVKTDEGWEKLKVLECVKRKRAHSSRRKKREIVPVSRTRMSQRRAKSVFASPGEHQQRQSQLQK</sequence>
<protein>
    <submittedName>
        <fullName evidence="4">Uncharacterized protein</fullName>
    </submittedName>
</protein>
<comment type="pathway">
    <text evidence="1">Protein modification; protein ubiquitination.</text>
</comment>
<dbReference type="PANTHER" id="PTHR13123">
    <property type="entry name" value="LD30288P"/>
    <property type="match status" value="1"/>
</dbReference>
<evidence type="ECO:0000256" key="2">
    <source>
        <dbReference type="ARBA" id="ARBA00022786"/>
    </source>
</evidence>
<dbReference type="GO" id="GO:0019005">
    <property type="term" value="C:SCF ubiquitin ligase complex"/>
    <property type="evidence" value="ECO:0007669"/>
    <property type="project" value="TreeGrafter"/>
</dbReference>
<dbReference type="GO" id="GO:0005634">
    <property type="term" value="C:nucleus"/>
    <property type="evidence" value="ECO:0007669"/>
    <property type="project" value="TreeGrafter"/>
</dbReference>
<reference evidence="5" key="1">
    <citation type="submission" date="2013-03" db="EMBL/GenBank/DDBJ databases">
        <title>The Genome Sequence of Anopheles epiroticus epiroticus2.</title>
        <authorList>
            <consortium name="The Broad Institute Genomics Platform"/>
            <person name="Neafsey D.E."/>
            <person name="Howell P."/>
            <person name="Walker B."/>
            <person name="Young S.K."/>
            <person name="Zeng Q."/>
            <person name="Gargeya S."/>
            <person name="Fitzgerald M."/>
            <person name="Haas B."/>
            <person name="Abouelleil A."/>
            <person name="Allen A.W."/>
            <person name="Alvarado L."/>
            <person name="Arachchi H.M."/>
            <person name="Berlin A.M."/>
            <person name="Chapman S.B."/>
            <person name="Gainer-Dewar J."/>
            <person name="Goldberg J."/>
            <person name="Griggs A."/>
            <person name="Gujja S."/>
            <person name="Hansen M."/>
            <person name="Howarth C."/>
            <person name="Imamovic A."/>
            <person name="Ireland A."/>
            <person name="Larimer J."/>
            <person name="McCowan C."/>
            <person name="Murphy C."/>
            <person name="Pearson M."/>
            <person name="Poon T.W."/>
            <person name="Priest M."/>
            <person name="Roberts A."/>
            <person name="Saif S."/>
            <person name="Shea T."/>
            <person name="Sisk P."/>
            <person name="Sykes S."/>
            <person name="Wortman J."/>
            <person name="Nusbaum C."/>
            <person name="Birren B."/>
        </authorList>
    </citation>
    <scope>NUCLEOTIDE SEQUENCE [LARGE SCALE GENOMIC DNA]</scope>
    <source>
        <strain evidence="5">Epiroticus2</strain>
    </source>
</reference>
<evidence type="ECO:0000313" key="5">
    <source>
        <dbReference type="Proteomes" id="UP000075885"/>
    </source>
</evidence>
<dbReference type="InterPro" id="IPR040394">
    <property type="entry name" value="FBX25/32"/>
</dbReference>
<dbReference type="PANTHER" id="PTHR13123:SF7">
    <property type="entry name" value="LD30288P"/>
    <property type="match status" value="1"/>
</dbReference>